<dbReference type="InterPro" id="IPR036873">
    <property type="entry name" value="Rhodanese-like_dom_sf"/>
</dbReference>
<dbReference type="KEGG" id="pmai:CF386_10315"/>
<protein>
    <submittedName>
        <fullName evidence="2">Rhodanese</fullName>
    </submittedName>
</protein>
<dbReference type="RefSeq" id="WP_089074352.1">
    <property type="nucleotide sequence ID" value="NZ_CBCSAM010000004.1"/>
</dbReference>
<dbReference type="Gene3D" id="3.40.250.10">
    <property type="entry name" value="Rhodanese-like domain"/>
    <property type="match status" value="1"/>
</dbReference>
<evidence type="ECO:0000313" key="3">
    <source>
        <dbReference type="Proteomes" id="UP000242175"/>
    </source>
</evidence>
<dbReference type="Pfam" id="PF00581">
    <property type="entry name" value="Rhodanese"/>
    <property type="match status" value="1"/>
</dbReference>
<gene>
    <name evidence="2" type="ORF">CF386_10315</name>
</gene>
<dbReference type="PANTHER" id="PTHR43031:SF17">
    <property type="entry name" value="SULFURTRANSFERASE YTWF-RELATED"/>
    <property type="match status" value="1"/>
</dbReference>
<sequence length="106" mass="12102">MKQISPNELHQLIQSDSGNLFLLDVREKWEFDIARLEQSINIPMSQIPSALNELDEEQTIICICHHGIRSMHVCNYLMQAGFDNVINLTGGIDKWSSDVDPNVSKY</sequence>
<dbReference type="SUPFAM" id="SSF52821">
    <property type="entry name" value="Rhodanese/Cell cycle control phosphatase"/>
    <property type="match status" value="1"/>
</dbReference>
<dbReference type="SMART" id="SM00450">
    <property type="entry name" value="RHOD"/>
    <property type="match status" value="1"/>
</dbReference>
<feature type="domain" description="Rhodanese" evidence="1">
    <location>
        <begin position="16"/>
        <end position="104"/>
    </location>
</feature>
<evidence type="ECO:0000259" key="1">
    <source>
        <dbReference type="PROSITE" id="PS50206"/>
    </source>
</evidence>
<dbReference type="PROSITE" id="PS50206">
    <property type="entry name" value="RHODANESE_3"/>
    <property type="match status" value="1"/>
</dbReference>
<dbReference type="InterPro" id="IPR050229">
    <property type="entry name" value="GlpE_sulfurtransferase"/>
</dbReference>
<dbReference type="InterPro" id="IPR001763">
    <property type="entry name" value="Rhodanese-like_dom"/>
</dbReference>
<evidence type="ECO:0000313" key="2">
    <source>
        <dbReference type="EMBL" id="ASK79444.1"/>
    </source>
</evidence>
<proteinExistence type="predicted"/>
<dbReference type="AlphaFoldDB" id="A0A220VGC3"/>
<reference evidence="2 3" key="1">
    <citation type="journal article" date="2016" name="Int. J. Syst. Evol. Microbiol.">
        <title>Paraphotobacterium marinum gen. nov., sp. nov., a member of the family Vibrionaceae, isolated from surface seawater.</title>
        <authorList>
            <person name="Huang Z."/>
            <person name="Dong C."/>
            <person name="Shao Z."/>
        </authorList>
    </citation>
    <scope>NUCLEOTIDE SEQUENCE [LARGE SCALE GENOMIC DNA]</scope>
    <source>
        <strain evidence="2 3">NSCS20N07D</strain>
    </source>
</reference>
<keyword evidence="3" id="KW-1185">Reference proteome</keyword>
<name>A0A220VGC3_9GAMM</name>
<dbReference type="PANTHER" id="PTHR43031">
    <property type="entry name" value="FAD-DEPENDENT OXIDOREDUCTASE"/>
    <property type="match status" value="1"/>
</dbReference>
<dbReference type="OrthoDB" id="9781034at2"/>
<dbReference type="EMBL" id="CP022356">
    <property type="protein sequence ID" value="ASK79444.1"/>
    <property type="molecule type" value="Genomic_DNA"/>
</dbReference>
<accession>A0A220VGC3</accession>
<organism evidence="2 3">
    <name type="scientific">Paraphotobacterium marinum</name>
    <dbReference type="NCBI Taxonomy" id="1755811"/>
    <lineage>
        <taxon>Bacteria</taxon>
        <taxon>Pseudomonadati</taxon>
        <taxon>Pseudomonadota</taxon>
        <taxon>Gammaproteobacteria</taxon>
        <taxon>Vibrionales</taxon>
        <taxon>Vibrionaceae</taxon>
        <taxon>Paraphotobacterium</taxon>
    </lineage>
</organism>
<dbReference type="Proteomes" id="UP000242175">
    <property type="component" value="Chromosome small"/>
</dbReference>